<sequence>MNRRHKIQFNPPHKLTPVGCVPFTLDKTHQSMVIVRARNEQSRNNWGQLQEDRSNSLLRRGKGRGGKN</sequence>
<evidence type="ECO:0000256" key="1">
    <source>
        <dbReference type="SAM" id="MobiDB-lite"/>
    </source>
</evidence>
<proteinExistence type="predicted"/>
<feature type="region of interest" description="Disordered" evidence="1">
    <location>
        <begin position="40"/>
        <end position="68"/>
    </location>
</feature>
<feature type="compositionally biased region" description="Basic residues" evidence="1">
    <location>
        <begin position="59"/>
        <end position="68"/>
    </location>
</feature>
<dbReference type="EMBL" id="JAAGNN010000013">
    <property type="protein sequence ID" value="KAF4081051.1"/>
    <property type="molecule type" value="Genomic_DNA"/>
</dbReference>
<organism evidence="2 3">
    <name type="scientific">Ameiurus melas</name>
    <name type="common">Black bullhead</name>
    <name type="synonym">Silurus melas</name>
    <dbReference type="NCBI Taxonomy" id="219545"/>
    <lineage>
        <taxon>Eukaryota</taxon>
        <taxon>Metazoa</taxon>
        <taxon>Chordata</taxon>
        <taxon>Craniata</taxon>
        <taxon>Vertebrata</taxon>
        <taxon>Euteleostomi</taxon>
        <taxon>Actinopterygii</taxon>
        <taxon>Neopterygii</taxon>
        <taxon>Teleostei</taxon>
        <taxon>Ostariophysi</taxon>
        <taxon>Siluriformes</taxon>
        <taxon>Ictaluridae</taxon>
        <taxon>Ameiurus</taxon>
    </lineage>
</organism>
<keyword evidence="3" id="KW-1185">Reference proteome</keyword>
<dbReference type="Proteomes" id="UP000593565">
    <property type="component" value="Unassembled WGS sequence"/>
</dbReference>
<dbReference type="AlphaFoldDB" id="A0A7J6AGS8"/>
<protein>
    <submittedName>
        <fullName evidence="2">Uncharacterized protein</fullName>
    </submittedName>
</protein>
<comment type="caution">
    <text evidence="2">The sequence shown here is derived from an EMBL/GenBank/DDBJ whole genome shotgun (WGS) entry which is preliminary data.</text>
</comment>
<accession>A0A7J6AGS8</accession>
<reference evidence="2 3" key="1">
    <citation type="submission" date="2020-02" db="EMBL/GenBank/DDBJ databases">
        <title>A chromosome-scale genome assembly of the black bullhead catfish (Ameiurus melas).</title>
        <authorList>
            <person name="Wen M."/>
            <person name="Zham M."/>
            <person name="Cabau C."/>
            <person name="Klopp C."/>
            <person name="Donnadieu C."/>
            <person name="Roques C."/>
            <person name="Bouchez O."/>
            <person name="Lampietro C."/>
            <person name="Jouanno E."/>
            <person name="Herpin A."/>
            <person name="Louis A."/>
            <person name="Berthelot C."/>
            <person name="Parey E."/>
            <person name="Roest-Crollius H."/>
            <person name="Braasch I."/>
            <person name="Postlethwait J."/>
            <person name="Robinson-Rechavi M."/>
            <person name="Echchiki A."/>
            <person name="Begum T."/>
            <person name="Montfort J."/>
            <person name="Schartl M."/>
            <person name="Bobe J."/>
            <person name="Guiguen Y."/>
        </authorList>
    </citation>
    <scope>NUCLEOTIDE SEQUENCE [LARGE SCALE GENOMIC DNA]</scope>
    <source>
        <strain evidence="2">M_S1</strain>
        <tissue evidence="2">Blood</tissue>
    </source>
</reference>
<evidence type="ECO:0000313" key="2">
    <source>
        <dbReference type="EMBL" id="KAF4081051.1"/>
    </source>
</evidence>
<evidence type="ECO:0000313" key="3">
    <source>
        <dbReference type="Proteomes" id="UP000593565"/>
    </source>
</evidence>
<name>A0A7J6AGS8_AMEME</name>
<gene>
    <name evidence="2" type="ORF">AMELA_G00157000</name>
</gene>